<evidence type="ECO:0000256" key="11">
    <source>
        <dbReference type="PIRSR" id="PIRSR004682-4"/>
    </source>
</evidence>
<protein>
    <recommendedName>
        <fullName evidence="6 7">D,D-heptose 1,7-bisphosphate phosphatase</fullName>
        <ecNumber evidence="7">3.1.3.-</ecNumber>
    </recommendedName>
</protein>
<dbReference type="PANTHER" id="PTHR42891">
    <property type="entry name" value="D-GLYCERO-BETA-D-MANNO-HEPTOSE-1,7-BISPHOSPHATE 7-PHOSPHATASE"/>
    <property type="match status" value="1"/>
</dbReference>
<feature type="active site" description="Proton donor" evidence="8">
    <location>
        <position position="10"/>
    </location>
</feature>
<evidence type="ECO:0000256" key="1">
    <source>
        <dbReference type="ARBA" id="ARBA00004496"/>
    </source>
</evidence>
<feature type="binding site" evidence="9">
    <location>
        <begin position="107"/>
        <end position="108"/>
    </location>
    <ligand>
        <name>substrate</name>
    </ligand>
</feature>
<comment type="subcellular location">
    <subcellularLocation>
        <location evidence="1 7">Cytoplasm</location>
    </subcellularLocation>
</comment>
<dbReference type="SUPFAM" id="SSF56784">
    <property type="entry name" value="HAD-like"/>
    <property type="match status" value="1"/>
</dbReference>
<accession>A0A6J4HCH9</accession>
<organism evidence="12">
    <name type="scientific">uncultured Craurococcus sp</name>
    <dbReference type="NCBI Taxonomy" id="1135998"/>
    <lineage>
        <taxon>Bacteria</taxon>
        <taxon>Pseudomonadati</taxon>
        <taxon>Pseudomonadota</taxon>
        <taxon>Alphaproteobacteria</taxon>
        <taxon>Acetobacterales</taxon>
        <taxon>Acetobacteraceae</taxon>
        <taxon>Craurococcus</taxon>
        <taxon>environmental samples</taxon>
    </lineage>
</organism>
<evidence type="ECO:0000256" key="5">
    <source>
        <dbReference type="ARBA" id="ARBA00023277"/>
    </source>
</evidence>
<dbReference type="InterPro" id="IPR023214">
    <property type="entry name" value="HAD_sf"/>
</dbReference>
<dbReference type="InterPro" id="IPR006549">
    <property type="entry name" value="HAD-SF_hydro_IIIA"/>
</dbReference>
<dbReference type="CDD" id="cd07503">
    <property type="entry name" value="HAD_HisB-N"/>
    <property type="match status" value="1"/>
</dbReference>
<keyword evidence="11" id="KW-0460">Magnesium</keyword>
<dbReference type="Pfam" id="PF13242">
    <property type="entry name" value="Hydrolase_like"/>
    <property type="match status" value="1"/>
</dbReference>
<dbReference type="PANTHER" id="PTHR42891:SF1">
    <property type="entry name" value="D-GLYCERO-BETA-D-MANNO-HEPTOSE-1,7-BISPHOSPHATE 7-PHOSPHATASE"/>
    <property type="match status" value="1"/>
</dbReference>
<feature type="binding site" evidence="11">
    <location>
        <position position="10"/>
    </location>
    <ligand>
        <name>Mg(2+)</name>
        <dbReference type="ChEBI" id="CHEBI:18420"/>
    </ligand>
</feature>
<keyword evidence="4 7" id="KW-0378">Hydrolase</keyword>
<feature type="binding site" evidence="11">
    <location>
        <position position="133"/>
    </location>
    <ligand>
        <name>Mg(2+)</name>
        <dbReference type="ChEBI" id="CHEBI:18420"/>
    </ligand>
</feature>
<dbReference type="PIRSF" id="PIRSF004682">
    <property type="entry name" value="GmhB"/>
    <property type="match status" value="1"/>
</dbReference>
<feature type="site" description="Contributes to substrate recognition" evidence="10">
    <location>
        <position position="107"/>
    </location>
</feature>
<feature type="binding site" evidence="9">
    <location>
        <begin position="16"/>
        <end position="19"/>
    </location>
    <ligand>
        <name>substrate</name>
    </ligand>
</feature>
<sequence>MRRALFLDRDGIINIDHGYVHRPEQVEFVPGIFALCRLAVARGLLLVVVTNQSGIGRGLYTEDDFHALMRWMGARFAREGAPLHAVEHCPDHPQHGIGPYRRESTRRKPGPGMLVDAAAAHSIALDASLMLGDKASDMEAALAAGIATRILASDDAAEIARAPAGTLVLPSVAAVAGWFAAQPGRVSDSTGTGWL</sequence>
<reference evidence="12" key="1">
    <citation type="submission" date="2020-02" db="EMBL/GenBank/DDBJ databases">
        <authorList>
            <person name="Meier V. D."/>
        </authorList>
    </citation>
    <scope>NUCLEOTIDE SEQUENCE</scope>
    <source>
        <strain evidence="12">AVDCRST_MAG27</strain>
    </source>
</reference>
<gene>
    <name evidence="12" type="ORF">AVDCRST_MAG27-255</name>
</gene>
<feature type="binding site" evidence="9">
    <location>
        <begin position="8"/>
        <end position="10"/>
    </location>
    <ligand>
        <name>substrate</name>
    </ligand>
</feature>
<dbReference type="NCBIfam" id="TIGR01662">
    <property type="entry name" value="HAD-SF-IIIA"/>
    <property type="match status" value="1"/>
</dbReference>
<feature type="site" description="Stabilizes the phosphoryl group" evidence="10">
    <location>
        <position position="50"/>
    </location>
</feature>
<feature type="binding site" evidence="9">
    <location>
        <position position="134"/>
    </location>
    <ligand>
        <name>substrate</name>
    </ligand>
</feature>
<comment type="similarity">
    <text evidence="7">Belongs to the gmhB family.</text>
</comment>
<evidence type="ECO:0000256" key="4">
    <source>
        <dbReference type="ARBA" id="ARBA00022801"/>
    </source>
</evidence>
<evidence type="ECO:0000256" key="6">
    <source>
        <dbReference type="ARBA" id="ARBA00031828"/>
    </source>
</evidence>
<dbReference type="GO" id="GO:0046872">
    <property type="term" value="F:metal ion binding"/>
    <property type="evidence" value="ECO:0007669"/>
    <property type="project" value="UniProtKB-KW"/>
</dbReference>
<evidence type="ECO:0000313" key="12">
    <source>
        <dbReference type="EMBL" id="CAA9219832.1"/>
    </source>
</evidence>
<dbReference type="NCBIfam" id="TIGR00213">
    <property type="entry name" value="GmhB_yaeD"/>
    <property type="match status" value="1"/>
</dbReference>
<keyword evidence="5 7" id="KW-0119">Carbohydrate metabolism</keyword>
<feature type="binding site" evidence="11">
    <location>
        <position position="134"/>
    </location>
    <ligand>
        <name>Mg(2+)</name>
        <dbReference type="ChEBI" id="CHEBI:18420"/>
    </ligand>
</feature>
<feature type="binding site" evidence="11">
    <location>
        <position position="89"/>
    </location>
    <ligand>
        <name>Zn(2+)</name>
        <dbReference type="ChEBI" id="CHEBI:29105"/>
    </ligand>
</feature>
<evidence type="ECO:0000256" key="7">
    <source>
        <dbReference type="PIRNR" id="PIRNR004682"/>
    </source>
</evidence>
<feature type="binding site" evidence="11">
    <location>
        <position position="8"/>
    </location>
    <ligand>
        <name>Mg(2+)</name>
        <dbReference type="ChEBI" id="CHEBI:18420"/>
    </ligand>
</feature>
<name>A0A6J4HCH9_9PROT</name>
<keyword evidence="11" id="KW-0862">Zinc</keyword>
<dbReference type="InterPro" id="IPR006543">
    <property type="entry name" value="Histidinol-phos"/>
</dbReference>
<keyword evidence="3 11" id="KW-0479">Metal-binding</keyword>
<feature type="site" description="Stabilizes the phosphoryl group" evidence="10">
    <location>
        <position position="108"/>
    </location>
</feature>
<feature type="binding site" evidence="9">
    <location>
        <begin position="50"/>
        <end position="53"/>
    </location>
    <ligand>
        <name>substrate</name>
    </ligand>
</feature>
<evidence type="ECO:0000256" key="9">
    <source>
        <dbReference type="PIRSR" id="PIRSR004682-2"/>
    </source>
</evidence>
<dbReference type="AlphaFoldDB" id="A0A6J4HCH9"/>
<comment type="cofactor">
    <cofactor evidence="11">
        <name>Mg(2+)</name>
        <dbReference type="ChEBI" id="CHEBI:18420"/>
    </cofactor>
</comment>
<dbReference type="InterPro" id="IPR004446">
    <property type="entry name" value="Heptose_bisP_phosphatase"/>
</dbReference>
<dbReference type="GO" id="GO:0005975">
    <property type="term" value="P:carbohydrate metabolic process"/>
    <property type="evidence" value="ECO:0007669"/>
    <property type="project" value="InterPro"/>
</dbReference>
<proteinExistence type="inferred from homology"/>
<dbReference type="InterPro" id="IPR036412">
    <property type="entry name" value="HAD-like_sf"/>
</dbReference>
<evidence type="ECO:0000256" key="2">
    <source>
        <dbReference type="ARBA" id="ARBA00022490"/>
    </source>
</evidence>
<comment type="cofactor">
    <cofactor evidence="11">
        <name>Zn(2+)</name>
        <dbReference type="ChEBI" id="CHEBI:29105"/>
    </cofactor>
</comment>
<dbReference type="NCBIfam" id="TIGR01656">
    <property type="entry name" value="Histidinol-ppas"/>
    <property type="match status" value="1"/>
</dbReference>
<evidence type="ECO:0000256" key="8">
    <source>
        <dbReference type="PIRSR" id="PIRSR004682-1"/>
    </source>
</evidence>
<dbReference type="EMBL" id="CADCTD010000009">
    <property type="protein sequence ID" value="CAA9219832.1"/>
    <property type="molecule type" value="Genomic_DNA"/>
</dbReference>
<feature type="active site" description="Nucleophile" evidence="8">
    <location>
        <position position="8"/>
    </location>
</feature>
<dbReference type="EC" id="3.1.3.-" evidence="7"/>
<evidence type="ECO:0000256" key="10">
    <source>
        <dbReference type="PIRSR" id="PIRSR004682-3"/>
    </source>
</evidence>
<keyword evidence="2 7" id="KW-0963">Cytoplasm</keyword>
<evidence type="ECO:0000256" key="3">
    <source>
        <dbReference type="ARBA" id="ARBA00022723"/>
    </source>
</evidence>
<dbReference type="GO" id="GO:0016791">
    <property type="term" value="F:phosphatase activity"/>
    <property type="evidence" value="ECO:0007669"/>
    <property type="project" value="InterPro"/>
</dbReference>
<dbReference type="GO" id="GO:0005737">
    <property type="term" value="C:cytoplasm"/>
    <property type="evidence" value="ECO:0007669"/>
    <property type="project" value="UniProtKB-SubCell"/>
</dbReference>
<dbReference type="Gene3D" id="3.40.50.1000">
    <property type="entry name" value="HAD superfamily/HAD-like"/>
    <property type="match status" value="1"/>
</dbReference>